<feature type="compositionally biased region" description="Acidic residues" evidence="1">
    <location>
        <begin position="594"/>
        <end position="614"/>
    </location>
</feature>
<reference evidence="2 3" key="1">
    <citation type="submission" date="2020-07" db="EMBL/GenBank/DDBJ databases">
        <title>Comparative genomics of pyrophilous fungi reveals a link between fire events and developmental genes.</title>
        <authorList>
            <consortium name="DOE Joint Genome Institute"/>
            <person name="Steindorff A.S."/>
            <person name="Carver A."/>
            <person name="Calhoun S."/>
            <person name="Stillman K."/>
            <person name="Liu H."/>
            <person name="Lipzen A."/>
            <person name="Pangilinan J."/>
            <person name="Labutti K."/>
            <person name="Bruns T.D."/>
            <person name="Grigoriev I.V."/>
        </authorList>
    </citation>
    <scope>NUCLEOTIDE SEQUENCE [LARGE SCALE GENOMIC DNA]</scope>
    <source>
        <strain evidence="2 3">CBS 144469</strain>
    </source>
</reference>
<feature type="compositionally biased region" description="Basic and acidic residues" evidence="1">
    <location>
        <begin position="508"/>
        <end position="519"/>
    </location>
</feature>
<feature type="compositionally biased region" description="Low complexity" evidence="1">
    <location>
        <begin position="741"/>
        <end position="750"/>
    </location>
</feature>
<feature type="region of interest" description="Disordered" evidence="1">
    <location>
        <begin position="738"/>
        <end position="782"/>
    </location>
</feature>
<feature type="compositionally biased region" description="Basic and acidic residues" evidence="1">
    <location>
        <begin position="425"/>
        <end position="447"/>
    </location>
</feature>
<evidence type="ECO:0000313" key="3">
    <source>
        <dbReference type="Proteomes" id="UP000521943"/>
    </source>
</evidence>
<feature type="compositionally biased region" description="Low complexity" evidence="1">
    <location>
        <begin position="448"/>
        <end position="458"/>
    </location>
</feature>
<protein>
    <submittedName>
        <fullName evidence="2">Uncharacterized protein</fullName>
    </submittedName>
</protein>
<keyword evidence="3" id="KW-1185">Reference proteome</keyword>
<evidence type="ECO:0000256" key="1">
    <source>
        <dbReference type="SAM" id="MobiDB-lite"/>
    </source>
</evidence>
<feature type="compositionally biased region" description="Polar residues" evidence="1">
    <location>
        <begin position="1"/>
        <end position="20"/>
    </location>
</feature>
<feature type="compositionally biased region" description="Low complexity" evidence="1">
    <location>
        <begin position="486"/>
        <end position="504"/>
    </location>
</feature>
<organism evidence="2 3">
    <name type="scientific">Ephemerocybe angulata</name>
    <dbReference type="NCBI Taxonomy" id="980116"/>
    <lineage>
        <taxon>Eukaryota</taxon>
        <taxon>Fungi</taxon>
        <taxon>Dikarya</taxon>
        <taxon>Basidiomycota</taxon>
        <taxon>Agaricomycotina</taxon>
        <taxon>Agaricomycetes</taxon>
        <taxon>Agaricomycetidae</taxon>
        <taxon>Agaricales</taxon>
        <taxon>Agaricineae</taxon>
        <taxon>Psathyrellaceae</taxon>
        <taxon>Ephemerocybe</taxon>
    </lineage>
</organism>
<sequence>MEQTQLRANRIRTPNQTSDRTTLEPAHMDMAVCSPQGGSGSGSGSGLQICSDSTPDSERVNNKPVFVPAPPSHSPTGSPTPRTPTRRHRHHHQGLLSPIPSFAALLSPASSRPVTPSPLRILHPSTPTTPSLALTPATATSLLFSTDTETYTYHPRKFDLDFDMPVHQPRPQHPEPSSASLAHLRPTTPSRPPSRSEKLLREALLRDQDRPPMPHSPYTAAAVPTLSSLSQSRSPGNARHRRRHSEVPAQYPSPTEHARIFRSPATSPRAPSPEPSPSLARRHSHTQRQQQQLQQQQQQYHHGYQASQASQSPTRSTHLARRPSVNSQPRGASPSSTTRSRGHTHPTTNTSTSGISRNRVPQPLPLGPESHYHPSQYPQYPQYQQQHQHQGEPVVMTPHEQVLRARLEQVLQSGKVVRSPAAKGTYDEWRREDSSPTADDEHEHEQDSFGSSSNDASGSGSGEDDNVVRDENGLARPWKRSPRAVGGMMSPPTTTSGSGSGSTSARSESQERVYVRSRTEPVLPAMMQQLPASPYHGHPRRSATAPGAPGLGLRGMVAPPSAGHRYHPHHHHHHHHQRSGTTPPLVSDGSPTPPEDEDEDEDEFDEEEEEYEGDLEGRGMRMLTPPLTPPSHSAAYHGYYVPSPYFNGKGLAPVSAGKERRGRTLVGRGRPSVHCGVVDLEGSEEDDHEYVEGEGEGYFGSGGVGVDDAVYRAHMARQFNVRRASAKAREMEGYVSFSAVEGLGAPPESGSSEEEDERKEGKKGGVGGWVRRLWGSEGQVVV</sequence>
<feature type="compositionally biased region" description="Polar residues" evidence="1">
    <location>
        <begin position="324"/>
        <end position="356"/>
    </location>
</feature>
<feature type="region of interest" description="Disordered" evidence="1">
    <location>
        <begin position="162"/>
        <end position="391"/>
    </location>
</feature>
<feature type="compositionally biased region" description="Basic residues" evidence="1">
    <location>
        <begin position="564"/>
        <end position="578"/>
    </location>
</feature>
<feature type="compositionally biased region" description="Low complexity" evidence="1">
    <location>
        <begin position="287"/>
        <end position="299"/>
    </location>
</feature>
<dbReference type="EMBL" id="JACGCI010000112">
    <property type="protein sequence ID" value="KAF6744926.1"/>
    <property type="molecule type" value="Genomic_DNA"/>
</dbReference>
<comment type="caution">
    <text evidence="2">The sequence shown here is derived from an EMBL/GenBank/DDBJ whole genome shotgun (WGS) entry which is preliminary data.</text>
</comment>
<name>A0A8H6HEQ9_9AGAR</name>
<feature type="compositionally biased region" description="Polar residues" evidence="1">
    <location>
        <begin position="225"/>
        <end position="235"/>
    </location>
</feature>
<accession>A0A8H6HEQ9</accession>
<feature type="region of interest" description="Disordered" evidence="1">
    <location>
        <begin position="1"/>
        <end position="92"/>
    </location>
</feature>
<dbReference type="OrthoDB" id="3069145at2759"/>
<dbReference type="AlphaFoldDB" id="A0A8H6HEQ9"/>
<proteinExistence type="predicted"/>
<feature type="compositionally biased region" description="Low complexity" evidence="1">
    <location>
        <begin position="373"/>
        <end position="388"/>
    </location>
</feature>
<feature type="compositionally biased region" description="Polar residues" evidence="1">
    <location>
        <begin position="305"/>
        <end position="317"/>
    </location>
</feature>
<gene>
    <name evidence="2" type="ORF">DFP72DRAFT_856955</name>
</gene>
<evidence type="ECO:0000313" key="2">
    <source>
        <dbReference type="EMBL" id="KAF6744926.1"/>
    </source>
</evidence>
<feature type="region of interest" description="Disordered" evidence="1">
    <location>
        <begin position="415"/>
        <end position="620"/>
    </location>
</feature>
<dbReference type="Proteomes" id="UP000521943">
    <property type="component" value="Unassembled WGS sequence"/>
</dbReference>
<feature type="compositionally biased region" description="Basic and acidic residues" evidence="1">
    <location>
        <begin position="194"/>
        <end position="212"/>
    </location>
</feature>